<protein>
    <submittedName>
        <fullName evidence="1">Uncharacterized protein</fullName>
    </submittedName>
</protein>
<dbReference type="RefSeq" id="WP_176272036.1">
    <property type="nucleotide sequence ID" value="NZ_JABWTA010000001.1"/>
</dbReference>
<evidence type="ECO:0000313" key="2">
    <source>
        <dbReference type="Proteomes" id="UP000546031"/>
    </source>
</evidence>
<dbReference type="AlphaFoldDB" id="A0A850H8X6"/>
<dbReference type="Proteomes" id="UP000546031">
    <property type="component" value="Unassembled WGS sequence"/>
</dbReference>
<name>A0A850H8X6_9SPHN</name>
<proteinExistence type="predicted"/>
<keyword evidence="2" id="KW-1185">Reference proteome</keyword>
<evidence type="ECO:0000313" key="1">
    <source>
        <dbReference type="EMBL" id="NVE93685.1"/>
    </source>
</evidence>
<accession>A0A850H8X6</accession>
<organism evidence="1 2">
    <name type="scientific">Altererythrobacter lutimaris</name>
    <dbReference type="NCBI Taxonomy" id="2743979"/>
    <lineage>
        <taxon>Bacteria</taxon>
        <taxon>Pseudomonadati</taxon>
        <taxon>Pseudomonadota</taxon>
        <taxon>Alphaproteobacteria</taxon>
        <taxon>Sphingomonadales</taxon>
        <taxon>Erythrobacteraceae</taxon>
        <taxon>Altererythrobacter</taxon>
    </lineage>
</organism>
<gene>
    <name evidence="1" type="ORF">HUO12_02120</name>
</gene>
<sequence length="245" mass="26610">MSEFIRSAPQLAISHDPCTEPSDIRLVEADARPDANGTQQLAGQPVWLELLREGLTFDCVGLAPREASEAPKVNYRFDIEPHTPLESFESIILTPGKHLSGGGRSVPVLRGLLGLARDFVHHFKEAKVACWPPSQSAIGRRFFESTVTSWLDGGPFPALGLTAFADEADGSILSVGLSHFIDQELRIDPELAIDKLAATRLGLRLINQLVLVGGIDKSETIIGPDGSRLLLSPSRNGKFVRVSRE</sequence>
<dbReference type="EMBL" id="JABWTA010000001">
    <property type="protein sequence ID" value="NVE93685.1"/>
    <property type="molecule type" value="Genomic_DNA"/>
</dbReference>
<reference evidence="1 2" key="1">
    <citation type="submission" date="2020-06" db="EMBL/GenBank/DDBJ databases">
        <title>Altererythrobacter lutimaris sp. nov., a marine bacterium isolated from a tidal flat.</title>
        <authorList>
            <person name="Kim D."/>
            <person name="Yoo Y."/>
            <person name="Kim J.-J."/>
        </authorList>
    </citation>
    <scope>NUCLEOTIDE SEQUENCE [LARGE SCALE GENOMIC DNA]</scope>
    <source>
        <strain evidence="1 2">JGD-16</strain>
    </source>
</reference>
<comment type="caution">
    <text evidence="1">The sequence shown here is derived from an EMBL/GenBank/DDBJ whole genome shotgun (WGS) entry which is preliminary data.</text>
</comment>